<organism evidence="1 2">
    <name type="scientific">Kribbella sindirgiensis</name>
    <dbReference type="NCBI Taxonomy" id="1124744"/>
    <lineage>
        <taxon>Bacteria</taxon>
        <taxon>Bacillati</taxon>
        <taxon>Actinomycetota</taxon>
        <taxon>Actinomycetes</taxon>
        <taxon>Propionibacteriales</taxon>
        <taxon>Kribbellaceae</taxon>
        <taxon>Kribbella</taxon>
    </lineage>
</organism>
<evidence type="ECO:0000313" key="2">
    <source>
        <dbReference type="Proteomes" id="UP000292695"/>
    </source>
</evidence>
<comment type="caution">
    <text evidence="1">The sequence shown here is derived from an EMBL/GenBank/DDBJ whole genome shotgun (WGS) entry which is preliminary data.</text>
</comment>
<dbReference type="OrthoDB" id="4167052at2"/>
<name>A0A4R0I3A1_9ACTN</name>
<dbReference type="Proteomes" id="UP000292695">
    <property type="component" value="Unassembled WGS sequence"/>
</dbReference>
<proteinExistence type="predicted"/>
<evidence type="ECO:0008006" key="3">
    <source>
        <dbReference type="Google" id="ProtNLM"/>
    </source>
</evidence>
<gene>
    <name evidence="1" type="ORF">E0H50_37745</name>
</gene>
<dbReference type="RefSeq" id="WP_131295919.1">
    <property type="nucleotide sequence ID" value="NZ_SJKA01000022.1"/>
</dbReference>
<keyword evidence="2" id="KW-1185">Reference proteome</keyword>
<protein>
    <recommendedName>
        <fullName evidence="3">Immunity repressor</fullName>
    </recommendedName>
</protein>
<accession>A0A4R0I3A1</accession>
<dbReference type="AlphaFoldDB" id="A0A4R0I3A1"/>
<evidence type="ECO:0000313" key="1">
    <source>
        <dbReference type="EMBL" id="TCC19971.1"/>
    </source>
</evidence>
<reference evidence="1 2" key="1">
    <citation type="submission" date="2019-02" db="EMBL/GenBank/DDBJ databases">
        <title>Kribbella capetownensis sp. nov. and Kribbella speibonae sp. nov., isolated from soil.</title>
        <authorList>
            <person name="Curtis S.M."/>
            <person name="Norton I."/>
            <person name="Everest G.J."/>
            <person name="Meyers P.R."/>
        </authorList>
    </citation>
    <scope>NUCLEOTIDE SEQUENCE [LARGE SCALE GENOMIC DNA]</scope>
    <source>
        <strain evidence="1 2">DSM 27082</strain>
    </source>
</reference>
<sequence>MAKGRTGTPRTKIQNESEVLRWFEEGRTYKWMVEQYAEKYNIKIGETAFANFRRRHELKPRLAHGGSSLIPWSPVDRRWRWSYPIQMLRLEEKRRRGEALSKLNQEKLDAWLRERKAKDEVVAYLPDRPEEQGFYYVPRRPGIDNDLIREPD</sequence>
<dbReference type="EMBL" id="SJKA01000022">
    <property type="protein sequence ID" value="TCC19971.1"/>
    <property type="molecule type" value="Genomic_DNA"/>
</dbReference>